<evidence type="ECO:0000313" key="1">
    <source>
        <dbReference type="EMBL" id="KJY85112.1"/>
    </source>
</evidence>
<proteinExistence type="predicted"/>
<evidence type="ECO:0008006" key="3">
    <source>
        <dbReference type="Google" id="ProtNLM"/>
    </source>
</evidence>
<sequence length="114" mass="13060">MISVTLNSLVHRVPDKAELIALATEHDCQLKRIRRSRHWLLSGQEEKLRALITLLDNEAHQWIVKAIERSLPKPVFDLSAILTEKPNITLQQLVSETSCSLFEARKALDEFEGF</sequence>
<dbReference type="PATRIC" id="fig|579748.3.peg.312"/>
<comment type="caution">
    <text evidence="1">The sequence shown here is derived from an EMBL/GenBank/DDBJ whole genome shotgun (WGS) entry which is preliminary data.</text>
</comment>
<dbReference type="Proteomes" id="UP000033673">
    <property type="component" value="Unassembled WGS sequence"/>
</dbReference>
<organism evidence="1 2">
    <name type="scientific">Vibrio galatheae</name>
    <dbReference type="NCBI Taxonomy" id="579748"/>
    <lineage>
        <taxon>Bacteria</taxon>
        <taxon>Pseudomonadati</taxon>
        <taxon>Pseudomonadota</taxon>
        <taxon>Gammaproteobacteria</taxon>
        <taxon>Vibrionales</taxon>
        <taxon>Vibrionaceae</taxon>
        <taxon>Vibrio</taxon>
    </lineage>
</organism>
<name>A0A0F4NPS2_9VIBR</name>
<keyword evidence="2" id="KW-1185">Reference proteome</keyword>
<evidence type="ECO:0000313" key="2">
    <source>
        <dbReference type="Proteomes" id="UP000033673"/>
    </source>
</evidence>
<accession>A0A0F4NPS2</accession>
<dbReference type="OrthoDB" id="6199326at2"/>
<protein>
    <recommendedName>
        <fullName evidence="3">Ribosome recycling factor</fullName>
    </recommendedName>
</protein>
<reference evidence="1 2" key="1">
    <citation type="journal article" date="2015" name="BMC Genomics">
        <title>Genome mining reveals unlocked bioactive potential of marine Gram-negative bacteria.</title>
        <authorList>
            <person name="Machado H."/>
            <person name="Sonnenschein E.C."/>
            <person name="Melchiorsen J."/>
            <person name="Gram L."/>
        </authorList>
    </citation>
    <scope>NUCLEOTIDE SEQUENCE [LARGE SCALE GENOMIC DNA]</scope>
    <source>
        <strain evidence="1 2">S2757</strain>
    </source>
</reference>
<dbReference type="Pfam" id="PF12614">
    <property type="entry name" value="RRF_GI"/>
    <property type="match status" value="1"/>
</dbReference>
<dbReference type="InterPro" id="IPR022253">
    <property type="entry name" value="Ribosome_recyc_fac_bac"/>
</dbReference>
<gene>
    <name evidence="1" type="ORF">TW81_01510</name>
</gene>
<dbReference type="AlphaFoldDB" id="A0A0F4NPS2"/>
<dbReference type="EMBL" id="JXXV01000005">
    <property type="protein sequence ID" value="KJY85112.1"/>
    <property type="molecule type" value="Genomic_DNA"/>
</dbReference>